<protein>
    <submittedName>
        <fullName evidence="3">PhzF family phenazine biosynthesis protein</fullName>
    </submittedName>
</protein>
<dbReference type="PIRSF" id="PIRSF016184">
    <property type="entry name" value="PhzC_PhzF"/>
    <property type="match status" value="1"/>
</dbReference>
<dbReference type="PANTHER" id="PTHR13774:SF39">
    <property type="entry name" value="BIOSYNTHESIS PROTEIN, PUTATIVE-RELATED"/>
    <property type="match status" value="1"/>
</dbReference>
<comment type="caution">
    <text evidence="3">The sequence shown here is derived from an EMBL/GenBank/DDBJ whole genome shotgun (WGS) entry which is preliminary data.</text>
</comment>
<dbReference type="OrthoDB" id="66862at2"/>
<dbReference type="SUPFAM" id="SSF54506">
    <property type="entry name" value="Diaminopimelate epimerase-like"/>
    <property type="match status" value="1"/>
</dbReference>
<evidence type="ECO:0000256" key="1">
    <source>
        <dbReference type="ARBA" id="ARBA00008270"/>
    </source>
</evidence>
<dbReference type="Gene3D" id="3.10.310.10">
    <property type="entry name" value="Diaminopimelate Epimerase, Chain A, domain 1"/>
    <property type="match status" value="2"/>
</dbReference>
<dbReference type="InterPro" id="IPR003719">
    <property type="entry name" value="Phenazine_PhzF-like"/>
</dbReference>
<keyword evidence="2" id="KW-0413">Isomerase</keyword>
<dbReference type="EMBL" id="QYUJ01000014">
    <property type="protein sequence ID" value="RJF73093.1"/>
    <property type="molecule type" value="Genomic_DNA"/>
</dbReference>
<accession>A0A418VAH8</accession>
<organism evidence="3 4">
    <name type="scientific">Deinococcus cavernae</name>
    <dbReference type="NCBI Taxonomy" id="2320857"/>
    <lineage>
        <taxon>Bacteria</taxon>
        <taxon>Thermotogati</taxon>
        <taxon>Deinococcota</taxon>
        <taxon>Deinococci</taxon>
        <taxon>Deinococcales</taxon>
        <taxon>Deinococcaceae</taxon>
        <taxon>Deinococcus</taxon>
    </lineage>
</organism>
<gene>
    <name evidence="3" type="ORF">D3875_17625</name>
</gene>
<comment type="similarity">
    <text evidence="1">Belongs to the PhzF family.</text>
</comment>
<dbReference type="AlphaFoldDB" id="A0A418VAH8"/>
<evidence type="ECO:0000256" key="2">
    <source>
        <dbReference type="ARBA" id="ARBA00023235"/>
    </source>
</evidence>
<evidence type="ECO:0000313" key="4">
    <source>
        <dbReference type="Proteomes" id="UP000286287"/>
    </source>
</evidence>
<dbReference type="GO" id="GO:0016853">
    <property type="term" value="F:isomerase activity"/>
    <property type="evidence" value="ECO:0007669"/>
    <property type="project" value="UniProtKB-KW"/>
</dbReference>
<keyword evidence="4" id="KW-1185">Reference proteome</keyword>
<dbReference type="RefSeq" id="WP_119765827.1">
    <property type="nucleotide sequence ID" value="NZ_QYUJ01000014.1"/>
</dbReference>
<dbReference type="GO" id="GO:0005737">
    <property type="term" value="C:cytoplasm"/>
    <property type="evidence" value="ECO:0007669"/>
    <property type="project" value="TreeGrafter"/>
</dbReference>
<dbReference type="Proteomes" id="UP000286287">
    <property type="component" value="Unassembled WGS sequence"/>
</dbReference>
<evidence type="ECO:0000313" key="3">
    <source>
        <dbReference type="EMBL" id="RJF73093.1"/>
    </source>
</evidence>
<sequence>MHGVSESGSGVVYDVFSPPSVAGGKCVAVFAEAGGDLQARAAACGAPLSVFLHEVTPTSVSVRVFTPTREKEESDSASIAALHGAQARGLNADFADVISGDSVAPAQFCGGEWLLNQGVVSVQDVQADLSSLHLPATGAVHTASTARPNLVIEVPTLDALDAFQPDLGTISRVNEATGTSGLVLYTRQAPAEGPQRRADVSFRCFGPLRGFLEDAASSNMLACLTGVLLRRRLLNPDENLLRAAQRCPGHPALLTVQYAGPQDAVWVGGKARPAEVGA</sequence>
<dbReference type="PANTHER" id="PTHR13774">
    <property type="entry name" value="PHENAZINE BIOSYNTHESIS PROTEIN"/>
    <property type="match status" value="1"/>
</dbReference>
<proteinExistence type="inferred from homology"/>
<name>A0A418VAH8_9DEIO</name>
<reference evidence="3 4" key="1">
    <citation type="submission" date="2018-09" db="EMBL/GenBank/DDBJ databases">
        <authorList>
            <person name="Zhu H."/>
        </authorList>
    </citation>
    <scope>NUCLEOTIDE SEQUENCE [LARGE SCALE GENOMIC DNA]</scope>
    <source>
        <strain evidence="3 4">K2S05-167</strain>
    </source>
</reference>